<dbReference type="PROSITE" id="PS50076">
    <property type="entry name" value="DNAJ_2"/>
    <property type="match status" value="1"/>
</dbReference>
<dbReference type="SUPFAM" id="SSF46565">
    <property type="entry name" value="Chaperone J-domain"/>
    <property type="match status" value="1"/>
</dbReference>
<keyword evidence="2" id="KW-0472">Membrane</keyword>
<evidence type="ECO:0000259" key="3">
    <source>
        <dbReference type="PROSITE" id="PS50076"/>
    </source>
</evidence>
<keyword evidence="2" id="KW-1133">Transmembrane helix</keyword>
<comment type="caution">
    <text evidence="4">The sequence shown here is derived from an EMBL/GenBank/DDBJ whole genome shotgun (WGS) entry which is preliminary data.</text>
</comment>
<dbReference type="VEuPathDB" id="TriTrypDB:TM35_000411230"/>
<evidence type="ECO:0000256" key="2">
    <source>
        <dbReference type="SAM" id="Phobius"/>
    </source>
</evidence>
<dbReference type="GeneID" id="39989611"/>
<feature type="transmembrane region" description="Helical" evidence="2">
    <location>
        <begin position="176"/>
        <end position="195"/>
    </location>
</feature>
<dbReference type="RefSeq" id="XP_028878819.1">
    <property type="nucleotide sequence ID" value="XM_029029831.1"/>
</dbReference>
<dbReference type="InterPro" id="IPR036869">
    <property type="entry name" value="J_dom_sf"/>
</dbReference>
<feature type="domain" description="J" evidence="3">
    <location>
        <begin position="10"/>
        <end position="74"/>
    </location>
</feature>
<reference evidence="4 5" key="1">
    <citation type="submission" date="2017-03" db="EMBL/GenBank/DDBJ databases">
        <title>An alternative strategy for trypanosome survival in the mammalian bloodstream revealed through genome and transcriptome analysis of the ubiquitous bovine parasite Trypanosoma (Megatrypanum) theileri.</title>
        <authorList>
            <person name="Kelly S."/>
            <person name="Ivens A."/>
            <person name="Mott A."/>
            <person name="O'Neill E."/>
            <person name="Emms D."/>
            <person name="Macleod O."/>
            <person name="Voorheis P."/>
            <person name="Matthews J."/>
            <person name="Matthews K."/>
            <person name="Carrington M."/>
        </authorList>
    </citation>
    <scope>NUCLEOTIDE SEQUENCE [LARGE SCALE GENOMIC DNA]</scope>
    <source>
        <strain evidence="4">Edinburgh</strain>
    </source>
</reference>
<protein>
    <submittedName>
        <fullName evidence="4">Putative chaperone DNAJ protein</fullName>
    </submittedName>
</protein>
<dbReference type="OrthoDB" id="445556at2759"/>
<keyword evidence="5" id="KW-1185">Reference proteome</keyword>
<feature type="region of interest" description="Disordered" evidence="1">
    <location>
        <begin position="65"/>
        <end position="94"/>
    </location>
</feature>
<organism evidence="4 5">
    <name type="scientific">Trypanosoma theileri</name>
    <dbReference type="NCBI Taxonomy" id="67003"/>
    <lineage>
        <taxon>Eukaryota</taxon>
        <taxon>Discoba</taxon>
        <taxon>Euglenozoa</taxon>
        <taxon>Kinetoplastea</taxon>
        <taxon>Metakinetoplastina</taxon>
        <taxon>Trypanosomatida</taxon>
        <taxon>Trypanosomatidae</taxon>
        <taxon>Trypanosoma</taxon>
    </lineage>
</organism>
<dbReference type="Gene3D" id="1.10.287.110">
    <property type="entry name" value="DnaJ domain"/>
    <property type="match status" value="1"/>
</dbReference>
<proteinExistence type="predicted"/>
<feature type="region of interest" description="Disordered" evidence="1">
    <location>
        <begin position="287"/>
        <end position="318"/>
    </location>
</feature>
<dbReference type="STRING" id="67003.A0A1X0NJW8"/>
<dbReference type="CDD" id="cd06257">
    <property type="entry name" value="DnaJ"/>
    <property type="match status" value="1"/>
</dbReference>
<dbReference type="EMBL" id="NBCO01000041">
    <property type="protein sequence ID" value="ORC84753.1"/>
    <property type="molecule type" value="Genomic_DNA"/>
</dbReference>
<accession>A0A1X0NJW8</accession>
<dbReference type="InterPro" id="IPR001623">
    <property type="entry name" value="DnaJ_domain"/>
</dbReference>
<evidence type="ECO:0000313" key="4">
    <source>
        <dbReference type="EMBL" id="ORC84753.1"/>
    </source>
</evidence>
<feature type="compositionally biased region" description="Basic and acidic residues" evidence="1">
    <location>
        <begin position="291"/>
        <end position="312"/>
    </location>
</feature>
<name>A0A1X0NJW8_9TRYP</name>
<keyword evidence="2" id="KW-0812">Transmembrane</keyword>
<evidence type="ECO:0000256" key="1">
    <source>
        <dbReference type="SAM" id="MobiDB-lite"/>
    </source>
</evidence>
<dbReference type="Proteomes" id="UP000192257">
    <property type="component" value="Unassembled WGS sequence"/>
</dbReference>
<dbReference type="SMART" id="SM00271">
    <property type="entry name" value="DnaJ"/>
    <property type="match status" value="1"/>
</dbReference>
<sequence length="318" mass="36401">MWPTVVCQRSALAVLGLRENTPYTEAELKSAFRLQAKTLHPDAGGSAERFRELHDAYASLLKNMNKNDHHNNLNGNGNSSKWKKETASDANEYSSETSEGGAFYNNAHSRWSTHQQAEYGGLGSAFARNDTYGGTYANNSTRDFYRPYTSHPFAHGFTAEEVLEAERLNRLRVARVIFKHGILWSGIVYFLFLYFRENRIHRAIEARNKGYLDESYWQKQQEDHRRGLSYSPKPHWTETTSEDFMQTCDKDMERKKRASQSLFLGGTSSLYAMRPVAISFQGRPFTATGVRGDRSGVPKKANTYEDDTHYEPDDMMEN</sequence>
<evidence type="ECO:0000313" key="5">
    <source>
        <dbReference type="Proteomes" id="UP000192257"/>
    </source>
</evidence>
<dbReference type="AlphaFoldDB" id="A0A1X0NJW8"/>
<gene>
    <name evidence="4" type="ORF">TM35_000411230</name>
</gene>